<protein>
    <submittedName>
        <fullName evidence="2">Uncharacterized protein</fullName>
    </submittedName>
</protein>
<dbReference type="AlphaFoldDB" id="A0A9D5JZY1"/>
<keyword evidence="1" id="KW-0732">Signal</keyword>
<dbReference type="EMBL" id="WJJP01000721">
    <property type="protein sequence ID" value="MBD3327323.1"/>
    <property type="molecule type" value="Genomic_DNA"/>
</dbReference>
<evidence type="ECO:0000313" key="2">
    <source>
        <dbReference type="EMBL" id="MBD3327323.1"/>
    </source>
</evidence>
<organism evidence="2 3">
    <name type="scientific">candidate division KSB3 bacterium</name>
    <dbReference type="NCBI Taxonomy" id="2044937"/>
    <lineage>
        <taxon>Bacteria</taxon>
        <taxon>candidate division KSB3</taxon>
    </lineage>
</organism>
<feature type="chain" id="PRO_5039235680" evidence="1">
    <location>
        <begin position="24"/>
        <end position="72"/>
    </location>
</feature>
<feature type="non-terminal residue" evidence="2">
    <location>
        <position position="72"/>
    </location>
</feature>
<proteinExistence type="predicted"/>
<sequence>MRRGFVLTIMLVLLVCMGTFALAQDDVDLTVPLTVLVTDPHIQVVDTWKPIWEAQMGGKINVVLVPYATLEE</sequence>
<name>A0A9D5JZY1_9BACT</name>
<comment type="caution">
    <text evidence="2">The sequence shown here is derived from an EMBL/GenBank/DDBJ whole genome shotgun (WGS) entry which is preliminary data.</text>
</comment>
<evidence type="ECO:0000256" key="1">
    <source>
        <dbReference type="SAM" id="SignalP"/>
    </source>
</evidence>
<accession>A0A9D5JZY1</accession>
<dbReference type="Proteomes" id="UP000649604">
    <property type="component" value="Unassembled WGS sequence"/>
</dbReference>
<reference evidence="2" key="1">
    <citation type="submission" date="2019-11" db="EMBL/GenBank/DDBJ databases">
        <title>Microbial mats filling the niche in hypersaline microbial mats.</title>
        <authorList>
            <person name="Wong H.L."/>
            <person name="Macleod F.I."/>
            <person name="White R.A. III"/>
            <person name="Burns B.P."/>
        </authorList>
    </citation>
    <scope>NUCLEOTIDE SEQUENCE</scope>
    <source>
        <strain evidence="2">Rbin_158</strain>
    </source>
</reference>
<gene>
    <name evidence="2" type="ORF">GF339_22245</name>
</gene>
<evidence type="ECO:0000313" key="3">
    <source>
        <dbReference type="Proteomes" id="UP000649604"/>
    </source>
</evidence>
<feature type="signal peptide" evidence="1">
    <location>
        <begin position="1"/>
        <end position="23"/>
    </location>
</feature>